<evidence type="ECO:0000313" key="3">
    <source>
        <dbReference type="Proteomes" id="UP000735302"/>
    </source>
</evidence>
<dbReference type="Proteomes" id="UP000735302">
    <property type="component" value="Unassembled WGS sequence"/>
</dbReference>
<dbReference type="AlphaFoldDB" id="A0AAV4BIU9"/>
<sequence>MHDWPTVHEMLLVVRLHVRDFFFFWQPSSIPAPPTTLTQMFASNPLYALAAEEKVEQETSDEVQDEQKQAEVENDQPDIKDTTEDQNSEKQGQAEEKKEEVKDSGTKQVEKGSV</sequence>
<organism evidence="2 3">
    <name type="scientific">Plakobranchus ocellatus</name>
    <dbReference type="NCBI Taxonomy" id="259542"/>
    <lineage>
        <taxon>Eukaryota</taxon>
        <taxon>Metazoa</taxon>
        <taxon>Spiralia</taxon>
        <taxon>Lophotrochozoa</taxon>
        <taxon>Mollusca</taxon>
        <taxon>Gastropoda</taxon>
        <taxon>Heterobranchia</taxon>
        <taxon>Euthyneura</taxon>
        <taxon>Panpulmonata</taxon>
        <taxon>Sacoglossa</taxon>
        <taxon>Placobranchoidea</taxon>
        <taxon>Plakobranchidae</taxon>
        <taxon>Plakobranchus</taxon>
    </lineage>
</organism>
<dbReference type="EMBL" id="BLXT01005065">
    <property type="protein sequence ID" value="GFO19430.1"/>
    <property type="molecule type" value="Genomic_DNA"/>
</dbReference>
<reference evidence="2 3" key="1">
    <citation type="journal article" date="2021" name="Elife">
        <title>Chloroplast acquisition without the gene transfer in kleptoplastic sea slugs, Plakobranchus ocellatus.</title>
        <authorList>
            <person name="Maeda T."/>
            <person name="Takahashi S."/>
            <person name="Yoshida T."/>
            <person name="Shimamura S."/>
            <person name="Takaki Y."/>
            <person name="Nagai Y."/>
            <person name="Toyoda A."/>
            <person name="Suzuki Y."/>
            <person name="Arimoto A."/>
            <person name="Ishii H."/>
            <person name="Satoh N."/>
            <person name="Nishiyama T."/>
            <person name="Hasebe M."/>
            <person name="Maruyama T."/>
            <person name="Minagawa J."/>
            <person name="Obokata J."/>
            <person name="Shigenobu S."/>
        </authorList>
    </citation>
    <scope>NUCLEOTIDE SEQUENCE [LARGE SCALE GENOMIC DNA]</scope>
</reference>
<accession>A0AAV4BIU9</accession>
<feature type="region of interest" description="Disordered" evidence="1">
    <location>
        <begin position="52"/>
        <end position="114"/>
    </location>
</feature>
<feature type="compositionally biased region" description="Basic and acidic residues" evidence="1">
    <location>
        <begin position="65"/>
        <end position="83"/>
    </location>
</feature>
<comment type="caution">
    <text evidence="2">The sequence shown here is derived from an EMBL/GenBank/DDBJ whole genome shotgun (WGS) entry which is preliminary data.</text>
</comment>
<proteinExistence type="predicted"/>
<feature type="compositionally biased region" description="Basic and acidic residues" evidence="1">
    <location>
        <begin position="92"/>
        <end position="114"/>
    </location>
</feature>
<protein>
    <submittedName>
        <fullName evidence="2">Uncharacterized protein</fullName>
    </submittedName>
</protein>
<evidence type="ECO:0000313" key="2">
    <source>
        <dbReference type="EMBL" id="GFO19430.1"/>
    </source>
</evidence>
<name>A0AAV4BIU9_9GAST</name>
<gene>
    <name evidence="2" type="ORF">PoB_004593500</name>
</gene>
<keyword evidence="3" id="KW-1185">Reference proteome</keyword>
<evidence type="ECO:0000256" key="1">
    <source>
        <dbReference type="SAM" id="MobiDB-lite"/>
    </source>
</evidence>